<keyword evidence="3" id="KW-1185">Reference proteome</keyword>
<feature type="compositionally biased region" description="Polar residues" evidence="1">
    <location>
        <begin position="130"/>
        <end position="143"/>
    </location>
</feature>
<name>A0ABQ8QIH3_9AGAR</name>
<reference evidence="2" key="1">
    <citation type="submission" date="2022-08" db="EMBL/GenBank/DDBJ databases">
        <authorList>
            <consortium name="DOE Joint Genome Institute"/>
            <person name="Min B."/>
            <person name="Riley R."/>
            <person name="Sierra-Patev S."/>
            <person name="Naranjo-Ortiz M."/>
            <person name="Looney B."/>
            <person name="Konkel Z."/>
            <person name="Slot J.C."/>
            <person name="Sakamoto Y."/>
            <person name="Steenwyk J.L."/>
            <person name="Rokas A."/>
            <person name="Carro J."/>
            <person name="Camarero S."/>
            <person name="Ferreira P."/>
            <person name="Molpeceres G."/>
            <person name="Ruiz-Duenas F.J."/>
            <person name="Serrano A."/>
            <person name="Henrissat B."/>
            <person name="Drula E."/>
            <person name="Hughes K.W."/>
            <person name="Mata J.L."/>
            <person name="Ishikawa N.K."/>
            <person name="Vargas-Isla R."/>
            <person name="Ushijima S."/>
            <person name="Smith C.A."/>
            <person name="Ahrendt S."/>
            <person name="Andreopoulos W."/>
            <person name="He G."/>
            <person name="Labutti K."/>
            <person name="Lipzen A."/>
            <person name="Ng V."/>
            <person name="Sandor L."/>
            <person name="Barry K."/>
            <person name="Martinez A.T."/>
            <person name="Xiao Y."/>
            <person name="Gibbons J.G."/>
            <person name="Terashima K."/>
            <person name="Hibbett D.S."/>
            <person name="Grigoriev I.V."/>
        </authorList>
    </citation>
    <scope>NUCLEOTIDE SEQUENCE</scope>
    <source>
        <strain evidence="2">TFB10827</strain>
    </source>
</reference>
<feature type="region of interest" description="Disordered" evidence="1">
    <location>
        <begin position="129"/>
        <end position="150"/>
    </location>
</feature>
<sequence>SKYLSESAYECYLAVAADDPFIWNLKDFLIELYNHCFPITYQLEQHTKLKRFYQGSWTVHQYCMKLKELFNTVGVIDKQEKIHKLWSGFTTTIQEGLWQKELHLEYSTYAEVKCVAALVEVVENVKNQHKTNSNGQNINSHPGNRNGGIRHYHGSVLAKVEKDELQALNRDQVSDSQQKSGSP</sequence>
<evidence type="ECO:0000313" key="3">
    <source>
        <dbReference type="Proteomes" id="UP001163828"/>
    </source>
</evidence>
<feature type="non-terminal residue" evidence="2">
    <location>
        <position position="1"/>
    </location>
</feature>
<comment type="caution">
    <text evidence="2">The sequence shown here is derived from an EMBL/GenBank/DDBJ whole genome shotgun (WGS) entry which is preliminary data.</text>
</comment>
<dbReference type="Proteomes" id="UP001163828">
    <property type="component" value="Unassembled WGS sequence"/>
</dbReference>
<organism evidence="2 3">
    <name type="scientific">Lentinula boryana</name>
    <dbReference type="NCBI Taxonomy" id="40481"/>
    <lineage>
        <taxon>Eukaryota</taxon>
        <taxon>Fungi</taxon>
        <taxon>Dikarya</taxon>
        <taxon>Basidiomycota</taxon>
        <taxon>Agaricomycotina</taxon>
        <taxon>Agaricomycetes</taxon>
        <taxon>Agaricomycetidae</taxon>
        <taxon>Agaricales</taxon>
        <taxon>Marasmiineae</taxon>
        <taxon>Omphalotaceae</taxon>
        <taxon>Lentinula</taxon>
    </lineage>
</organism>
<protein>
    <recommendedName>
        <fullName evidence="4">Retrotransposon gag domain-containing protein</fullName>
    </recommendedName>
</protein>
<proteinExistence type="predicted"/>
<evidence type="ECO:0000313" key="2">
    <source>
        <dbReference type="EMBL" id="KAJ3998392.1"/>
    </source>
</evidence>
<evidence type="ECO:0008006" key="4">
    <source>
        <dbReference type="Google" id="ProtNLM"/>
    </source>
</evidence>
<accession>A0ABQ8QIH3</accession>
<dbReference type="EMBL" id="MU790560">
    <property type="protein sequence ID" value="KAJ3998392.1"/>
    <property type="molecule type" value="Genomic_DNA"/>
</dbReference>
<gene>
    <name evidence="2" type="ORF">F5050DRAFT_1567337</name>
</gene>
<evidence type="ECO:0000256" key="1">
    <source>
        <dbReference type="SAM" id="MobiDB-lite"/>
    </source>
</evidence>